<dbReference type="Pfam" id="PF00398">
    <property type="entry name" value="RrnaAD"/>
    <property type="match status" value="1"/>
</dbReference>
<evidence type="ECO:0000256" key="5">
    <source>
        <dbReference type="ARBA" id="ARBA00022691"/>
    </source>
</evidence>
<dbReference type="SMART" id="SM00650">
    <property type="entry name" value="rADc"/>
    <property type="match status" value="1"/>
</dbReference>
<dbReference type="InterPro" id="IPR029063">
    <property type="entry name" value="SAM-dependent_MTases_sf"/>
</dbReference>
<dbReference type="PROSITE" id="PS01131">
    <property type="entry name" value="RRNA_A_DIMETH"/>
    <property type="match status" value="1"/>
</dbReference>
<evidence type="ECO:0000313" key="10">
    <source>
        <dbReference type="EMBL" id="AEE16726.1"/>
    </source>
</evidence>
<sequence>MSDLSEFLPPPDYDSPAALKKFLDENGMAMQKKFGQNFLINGNARVRLIDTLDIGAGSTVWEVGPGLGAMTKEILSRGAKLTVFEIDRGFASFIGKFFEPYARSGAFILREGDVLKTWKQAAEQGIPDRFFGNLPYNIAAAIVGDLISAGIRFDKAVVTVQKEVAERMCAAAGDGNYSSFSVLCNWAYDVQPVMDLAGGNFWPRPNVDSRAVLMTKKAAFPCCENPGHFMQLQRSLFVSRRKTVKNNLTAFYRNAEKAADVLSAAGIDPQQRAERLTVEQLLQLSDISNQHITE</sequence>
<dbReference type="STRING" id="906968.Trebr_1299"/>
<keyword evidence="5 7" id="KW-0949">S-adenosyl-L-methionine</keyword>
<accession>F4LM47</accession>
<dbReference type="Gene3D" id="1.10.8.100">
    <property type="entry name" value="Ribosomal RNA adenine dimethylase-like, domain 2"/>
    <property type="match status" value="1"/>
</dbReference>
<organism evidence="10 11">
    <name type="scientific">Treponema brennaborense (strain DSM 12168 / CIP 105900 / DD5/3)</name>
    <dbReference type="NCBI Taxonomy" id="906968"/>
    <lineage>
        <taxon>Bacteria</taxon>
        <taxon>Pseudomonadati</taxon>
        <taxon>Spirochaetota</taxon>
        <taxon>Spirochaetia</taxon>
        <taxon>Spirochaetales</taxon>
        <taxon>Treponemataceae</taxon>
        <taxon>Treponema</taxon>
    </lineage>
</organism>
<evidence type="ECO:0000256" key="6">
    <source>
        <dbReference type="ARBA" id="ARBA00022884"/>
    </source>
</evidence>
<feature type="binding site" evidence="7 8">
    <location>
        <position position="133"/>
    </location>
    <ligand>
        <name>S-adenosyl-L-methionine</name>
        <dbReference type="ChEBI" id="CHEBI:59789"/>
    </ligand>
</feature>
<protein>
    <recommendedName>
        <fullName evidence="7">Ribosomal RNA small subunit methyltransferase A</fullName>
        <ecNumber evidence="7">2.1.1.182</ecNumber>
    </recommendedName>
    <alternativeName>
        <fullName evidence="7">16S rRNA (adenine(1518)-N(6)/adenine(1519)-N(6))-dimethyltransferase</fullName>
    </alternativeName>
    <alternativeName>
        <fullName evidence="7">16S rRNA dimethyladenosine transferase</fullName>
    </alternativeName>
    <alternativeName>
        <fullName evidence="7">16S rRNA dimethylase</fullName>
    </alternativeName>
    <alternativeName>
        <fullName evidence="7">S-adenosylmethionine-6-N', N'-adenosyl(rRNA) dimethyltransferase</fullName>
    </alternativeName>
</protein>
<dbReference type="eggNOG" id="COG0030">
    <property type="taxonomic scope" value="Bacteria"/>
</dbReference>
<dbReference type="Gene3D" id="3.40.50.150">
    <property type="entry name" value="Vaccinia Virus protein VP39"/>
    <property type="match status" value="1"/>
</dbReference>
<evidence type="ECO:0000256" key="4">
    <source>
        <dbReference type="ARBA" id="ARBA00022679"/>
    </source>
</evidence>
<proteinExistence type="inferred from homology"/>
<comment type="subcellular location">
    <subcellularLocation>
        <location evidence="7">Cytoplasm</location>
    </subcellularLocation>
</comment>
<keyword evidence="2 7" id="KW-0698">rRNA processing</keyword>
<dbReference type="KEGG" id="tbe:Trebr_1299"/>
<keyword evidence="6 7" id="KW-0694">RNA-binding</keyword>
<feature type="binding site" evidence="7 8">
    <location>
        <position position="64"/>
    </location>
    <ligand>
        <name>S-adenosyl-L-methionine</name>
        <dbReference type="ChEBI" id="CHEBI:59789"/>
    </ligand>
</feature>
<name>F4LM47_TREBD</name>
<dbReference type="GO" id="GO:0003723">
    <property type="term" value="F:RNA binding"/>
    <property type="evidence" value="ECO:0007669"/>
    <property type="project" value="UniProtKB-UniRule"/>
</dbReference>
<dbReference type="EC" id="2.1.1.182" evidence="7"/>
<dbReference type="GO" id="GO:0005829">
    <property type="term" value="C:cytosol"/>
    <property type="evidence" value="ECO:0007669"/>
    <property type="project" value="TreeGrafter"/>
</dbReference>
<dbReference type="PANTHER" id="PTHR11727">
    <property type="entry name" value="DIMETHYLADENOSINE TRANSFERASE"/>
    <property type="match status" value="1"/>
</dbReference>
<dbReference type="HAMAP" id="MF_00607">
    <property type="entry name" value="16SrRNA_methyltr_A"/>
    <property type="match status" value="1"/>
</dbReference>
<dbReference type="Proteomes" id="UP000006546">
    <property type="component" value="Chromosome"/>
</dbReference>
<dbReference type="EMBL" id="CP002696">
    <property type="protein sequence ID" value="AEE16726.1"/>
    <property type="molecule type" value="Genomic_DNA"/>
</dbReference>
<dbReference type="GO" id="GO:0052908">
    <property type="term" value="F:16S rRNA (adenine(1518)-N(6)/adenine(1519)-N(6))-dimethyltransferase activity"/>
    <property type="evidence" value="ECO:0007669"/>
    <property type="project" value="UniProtKB-EC"/>
</dbReference>
<dbReference type="RefSeq" id="WP_013758433.1">
    <property type="nucleotide sequence ID" value="NC_015500.1"/>
</dbReference>
<dbReference type="PROSITE" id="PS51689">
    <property type="entry name" value="SAM_RNA_A_N6_MT"/>
    <property type="match status" value="1"/>
</dbReference>
<dbReference type="NCBIfam" id="TIGR00755">
    <property type="entry name" value="ksgA"/>
    <property type="match status" value="1"/>
</dbReference>
<evidence type="ECO:0000256" key="8">
    <source>
        <dbReference type="PROSITE-ProRule" id="PRU01026"/>
    </source>
</evidence>
<evidence type="ECO:0000259" key="9">
    <source>
        <dbReference type="SMART" id="SM00650"/>
    </source>
</evidence>
<feature type="domain" description="Ribosomal RNA adenine methylase transferase N-terminal" evidence="9">
    <location>
        <begin position="44"/>
        <end position="218"/>
    </location>
</feature>
<dbReference type="InterPro" id="IPR001737">
    <property type="entry name" value="KsgA/Erm"/>
</dbReference>
<gene>
    <name evidence="7" type="primary">rsmA</name>
    <name evidence="7" type="synonym">ksgA</name>
    <name evidence="10" type="ordered locus">Trebr_1299</name>
</gene>
<feature type="binding site" evidence="7 8">
    <location>
        <position position="85"/>
    </location>
    <ligand>
        <name>S-adenosyl-L-methionine</name>
        <dbReference type="ChEBI" id="CHEBI:59789"/>
    </ligand>
</feature>
<dbReference type="InterPro" id="IPR020598">
    <property type="entry name" value="rRNA_Ade_methylase_Trfase_N"/>
</dbReference>
<keyword evidence="11" id="KW-1185">Reference proteome</keyword>
<dbReference type="SUPFAM" id="SSF53335">
    <property type="entry name" value="S-adenosyl-L-methionine-dependent methyltransferases"/>
    <property type="match status" value="1"/>
</dbReference>
<dbReference type="PANTHER" id="PTHR11727:SF7">
    <property type="entry name" value="DIMETHYLADENOSINE TRANSFERASE-RELATED"/>
    <property type="match status" value="1"/>
</dbReference>
<comment type="similarity">
    <text evidence="7">Belongs to the class I-like SAM-binding methyltransferase superfamily. rRNA adenine N(6)-methyltransferase family. RsmA subfamily.</text>
</comment>
<evidence type="ECO:0000256" key="3">
    <source>
        <dbReference type="ARBA" id="ARBA00022603"/>
    </source>
</evidence>
<comment type="function">
    <text evidence="7">Specifically dimethylates two adjacent adenosines (A1518 and A1519) in the loop of a conserved hairpin near the 3'-end of 16S rRNA in the 30S particle. May play a critical role in biogenesis of 30S subunits.</text>
</comment>
<reference evidence="11" key="1">
    <citation type="submission" date="2011-04" db="EMBL/GenBank/DDBJ databases">
        <title>The complete genome of Treponema brennaborense DSM 12168.</title>
        <authorList>
            <person name="Lucas S."/>
            <person name="Han J."/>
            <person name="Lapidus A."/>
            <person name="Bruce D."/>
            <person name="Goodwin L."/>
            <person name="Pitluck S."/>
            <person name="Peters L."/>
            <person name="Kyrpides N."/>
            <person name="Mavromatis K."/>
            <person name="Ivanova N."/>
            <person name="Mikhailova N."/>
            <person name="Pagani I."/>
            <person name="Teshima H."/>
            <person name="Detter J.C."/>
            <person name="Tapia R."/>
            <person name="Han C."/>
            <person name="Land M."/>
            <person name="Hauser L."/>
            <person name="Markowitz V."/>
            <person name="Cheng J.-F."/>
            <person name="Hugenholtz P."/>
            <person name="Woyke T."/>
            <person name="Wu D."/>
            <person name="Gronow S."/>
            <person name="Wellnitz S."/>
            <person name="Brambilla E."/>
            <person name="Klenk H.-P."/>
            <person name="Eisen J.A."/>
        </authorList>
    </citation>
    <scope>NUCLEOTIDE SEQUENCE [LARGE SCALE GENOMIC DNA]</scope>
    <source>
        <strain evidence="11">DSM 12168 / CIP 105900 / DD5/3</strain>
    </source>
</reference>
<feature type="binding site" evidence="7 8">
    <location>
        <position position="37"/>
    </location>
    <ligand>
        <name>S-adenosyl-L-methionine</name>
        <dbReference type="ChEBI" id="CHEBI:59789"/>
    </ligand>
</feature>
<evidence type="ECO:0000256" key="1">
    <source>
        <dbReference type="ARBA" id="ARBA00022490"/>
    </source>
</evidence>
<evidence type="ECO:0000313" key="11">
    <source>
        <dbReference type="Proteomes" id="UP000006546"/>
    </source>
</evidence>
<dbReference type="InterPro" id="IPR011530">
    <property type="entry name" value="rRNA_adenine_dimethylase"/>
</dbReference>
<dbReference type="AlphaFoldDB" id="F4LM47"/>
<dbReference type="InterPro" id="IPR023165">
    <property type="entry name" value="rRNA_Ade_diMease-like_C"/>
</dbReference>
<keyword evidence="3 7" id="KW-0489">Methyltransferase</keyword>
<dbReference type="HOGENOM" id="CLU_041220_0_2_12"/>
<feature type="binding site" evidence="7 8">
    <location>
        <position position="113"/>
    </location>
    <ligand>
        <name>S-adenosyl-L-methionine</name>
        <dbReference type="ChEBI" id="CHEBI:59789"/>
    </ligand>
</feature>
<evidence type="ECO:0000256" key="7">
    <source>
        <dbReference type="HAMAP-Rule" id="MF_00607"/>
    </source>
</evidence>
<evidence type="ECO:0000256" key="2">
    <source>
        <dbReference type="ARBA" id="ARBA00022552"/>
    </source>
</evidence>
<comment type="catalytic activity">
    <reaction evidence="7">
        <text>adenosine(1518)/adenosine(1519) in 16S rRNA + 4 S-adenosyl-L-methionine = N(6)-dimethyladenosine(1518)/N(6)-dimethyladenosine(1519) in 16S rRNA + 4 S-adenosyl-L-homocysteine + 4 H(+)</text>
        <dbReference type="Rhea" id="RHEA:19609"/>
        <dbReference type="Rhea" id="RHEA-COMP:10232"/>
        <dbReference type="Rhea" id="RHEA-COMP:10233"/>
        <dbReference type="ChEBI" id="CHEBI:15378"/>
        <dbReference type="ChEBI" id="CHEBI:57856"/>
        <dbReference type="ChEBI" id="CHEBI:59789"/>
        <dbReference type="ChEBI" id="CHEBI:74411"/>
        <dbReference type="ChEBI" id="CHEBI:74493"/>
        <dbReference type="EC" id="2.1.1.182"/>
    </reaction>
</comment>
<dbReference type="InterPro" id="IPR020596">
    <property type="entry name" value="rRNA_Ade_Mease_Trfase_CS"/>
</dbReference>
<keyword evidence="4 7" id="KW-0808">Transferase</keyword>
<keyword evidence="1 7" id="KW-0963">Cytoplasm</keyword>
<feature type="binding site" evidence="7 8">
    <location>
        <position position="39"/>
    </location>
    <ligand>
        <name>S-adenosyl-L-methionine</name>
        <dbReference type="ChEBI" id="CHEBI:59789"/>
    </ligand>
</feature>